<dbReference type="HAMAP" id="MF_00984">
    <property type="entry name" value="SSB"/>
    <property type="match status" value="1"/>
</dbReference>
<evidence type="ECO:0000256" key="4">
    <source>
        <dbReference type="SAM" id="MobiDB-lite"/>
    </source>
</evidence>
<evidence type="ECO:0000256" key="3">
    <source>
        <dbReference type="RuleBase" id="RU000524"/>
    </source>
</evidence>
<reference evidence="6" key="1">
    <citation type="journal article" date="2019" name="Int. J. Syst. Evol. Microbiol.">
        <title>The Global Catalogue of Microorganisms (GCM) 10K type strain sequencing project: providing services to taxonomists for standard genome sequencing and annotation.</title>
        <authorList>
            <consortium name="The Broad Institute Genomics Platform"/>
            <consortium name="The Broad Institute Genome Sequencing Center for Infectious Disease"/>
            <person name="Wu L."/>
            <person name="Ma J."/>
        </authorList>
    </citation>
    <scope>NUCLEOTIDE SEQUENCE [LARGE SCALE GENOMIC DNA]</scope>
    <source>
        <strain evidence="6">CCM 7043</strain>
    </source>
</reference>
<dbReference type="InterPro" id="IPR011344">
    <property type="entry name" value="ssDNA-bd"/>
</dbReference>
<evidence type="ECO:0000256" key="1">
    <source>
        <dbReference type="ARBA" id="ARBA00023125"/>
    </source>
</evidence>
<dbReference type="SUPFAM" id="SSF50249">
    <property type="entry name" value="Nucleic acid-binding proteins"/>
    <property type="match status" value="1"/>
</dbReference>
<accession>A0ABW4F9R8</accession>
<keyword evidence="1 2" id="KW-0238">DNA-binding</keyword>
<dbReference type="Pfam" id="PF00436">
    <property type="entry name" value="SSB"/>
    <property type="match status" value="1"/>
</dbReference>
<protein>
    <recommendedName>
        <fullName evidence="2 3">Single-stranded DNA-binding protein</fullName>
        <shortName evidence="2">SSB</shortName>
    </recommendedName>
</protein>
<dbReference type="RefSeq" id="WP_344728783.1">
    <property type="nucleotide sequence ID" value="NZ_BAAAUS010000056.1"/>
</dbReference>
<dbReference type="PROSITE" id="PS50935">
    <property type="entry name" value="SSB"/>
    <property type="match status" value="1"/>
</dbReference>
<dbReference type="GO" id="GO:0003677">
    <property type="term" value="F:DNA binding"/>
    <property type="evidence" value="ECO:0007669"/>
    <property type="project" value="UniProtKB-KW"/>
</dbReference>
<proteinExistence type="inferred from homology"/>
<comment type="subunit">
    <text evidence="2">Homotetramer.</text>
</comment>
<evidence type="ECO:0000256" key="2">
    <source>
        <dbReference type="HAMAP-Rule" id="MF_00984"/>
    </source>
</evidence>
<feature type="compositionally biased region" description="Low complexity" evidence="4">
    <location>
        <begin position="122"/>
        <end position="137"/>
    </location>
</feature>
<feature type="region of interest" description="Disordered" evidence="4">
    <location>
        <begin position="116"/>
        <end position="193"/>
    </location>
</feature>
<dbReference type="Gene3D" id="2.40.50.140">
    <property type="entry name" value="Nucleic acid-binding proteins"/>
    <property type="match status" value="1"/>
</dbReference>
<sequence>MHETYTTVVGNIATRVDLRNLQDGTVLASFRVATTERRRDRDTGSWRDGESLYLHVTCWRALAENVHRSLGVGDPVIIHGKLFTRSWEKDGKRQSAVEMEGHTVGPDLARSTAVVARPSRSNGAGAPAVVGDPANGPQSGGTAEGAGTRPPDSVGAEAGWESQPGAPHTRGPATTGGSFPAMRPAPLEAGVGG</sequence>
<comment type="caution">
    <text evidence="2">Lacks conserved residue(s) required for the propagation of feature annotation.</text>
</comment>
<evidence type="ECO:0000313" key="5">
    <source>
        <dbReference type="EMBL" id="MFD1522755.1"/>
    </source>
</evidence>
<dbReference type="Proteomes" id="UP001597114">
    <property type="component" value="Unassembled WGS sequence"/>
</dbReference>
<organism evidence="5 6">
    <name type="scientific">Pseudonocardia yunnanensis</name>
    <dbReference type="NCBI Taxonomy" id="58107"/>
    <lineage>
        <taxon>Bacteria</taxon>
        <taxon>Bacillati</taxon>
        <taxon>Actinomycetota</taxon>
        <taxon>Actinomycetes</taxon>
        <taxon>Pseudonocardiales</taxon>
        <taxon>Pseudonocardiaceae</taxon>
        <taxon>Pseudonocardia</taxon>
    </lineage>
</organism>
<dbReference type="InterPro" id="IPR000424">
    <property type="entry name" value="Primosome_PriB/ssb"/>
</dbReference>
<gene>
    <name evidence="5" type="primary">ssb</name>
    <name evidence="5" type="ORF">ACFSJD_35045</name>
</gene>
<dbReference type="EMBL" id="JBHUCO010000048">
    <property type="protein sequence ID" value="MFD1522755.1"/>
    <property type="molecule type" value="Genomic_DNA"/>
</dbReference>
<dbReference type="NCBIfam" id="TIGR00621">
    <property type="entry name" value="ssb"/>
    <property type="match status" value="1"/>
</dbReference>
<name>A0ABW4F9R8_9PSEU</name>
<keyword evidence="6" id="KW-1185">Reference proteome</keyword>
<dbReference type="InterPro" id="IPR012340">
    <property type="entry name" value="NA-bd_OB-fold"/>
</dbReference>
<evidence type="ECO:0000313" key="6">
    <source>
        <dbReference type="Proteomes" id="UP001597114"/>
    </source>
</evidence>
<comment type="caution">
    <text evidence="5">The sequence shown here is derived from an EMBL/GenBank/DDBJ whole genome shotgun (WGS) entry which is preliminary data.</text>
</comment>
<dbReference type="CDD" id="cd04496">
    <property type="entry name" value="SSB_OBF"/>
    <property type="match status" value="1"/>
</dbReference>